<organism evidence="4 5">
    <name type="scientific">Sporichthya brevicatena</name>
    <dbReference type="NCBI Taxonomy" id="171442"/>
    <lineage>
        <taxon>Bacteria</taxon>
        <taxon>Bacillati</taxon>
        <taxon>Actinomycetota</taxon>
        <taxon>Actinomycetes</taxon>
        <taxon>Sporichthyales</taxon>
        <taxon>Sporichthyaceae</taxon>
        <taxon>Sporichthya</taxon>
    </lineage>
</organism>
<evidence type="ECO:0000256" key="2">
    <source>
        <dbReference type="SAM" id="SignalP"/>
    </source>
</evidence>
<evidence type="ECO:0000313" key="4">
    <source>
        <dbReference type="EMBL" id="GAA0632839.1"/>
    </source>
</evidence>
<dbReference type="SMART" id="SM00854">
    <property type="entry name" value="PGA_cap"/>
    <property type="match status" value="1"/>
</dbReference>
<dbReference type="Proteomes" id="UP001500957">
    <property type="component" value="Unassembled WGS sequence"/>
</dbReference>
<feature type="chain" id="PRO_5046693669" evidence="2">
    <location>
        <begin position="25"/>
        <end position="392"/>
    </location>
</feature>
<dbReference type="PANTHER" id="PTHR33393:SF13">
    <property type="entry name" value="PGA BIOSYNTHESIS PROTEIN CAPA"/>
    <property type="match status" value="1"/>
</dbReference>
<sequence>MSFVRGAGAAVFGMSLVLSLSACADDDSGPLPAADVVATAAPSATPTPTPTPAPQQFTVVASGDLLIHPGVWWRAEREAKGTSARYDFFPALSALEPLIAGADIAICHLEGPMGAAGAEPKGFPLFQNPPELAVAVAKLGYDTCSTASNHGIDQGEAGVNSTLAALDAAGVAHVGTARNADEDKPVLLDANGVTVAHLSYTYGHNNARPADKPWLINTLADKSILDDARAARAAGAEVVIASLHWGVEFVTNPTADQISLATELMDSGEIDLVIGHHAHVVQAIEAFGDRYVAYGLGNVISALSHDFASGASREGIVPKFTFTRDGDRWKVTDIEVTPTFVSPVGGLHTADVATDLARKPAGEDLARLRRARDRTVATVYSRGVDDTVVRVR</sequence>
<proteinExistence type="inferred from homology"/>
<dbReference type="InterPro" id="IPR029052">
    <property type="entry name" value="Metallo-depent_PP-like"/>
</dbReference>
<reference evidence="4 5" key="1">
    <citation type="journal article" date="2019" name="Int. J. Syst. Evol. Microbiol.">
        <title>The Global Catalogue of Microorganisms (GCM) 10K type strain sequencing project: providing services to taxonomists for standard genome sequencing and annotation.</title>
        <authorList>
            <consortium name="The Broad Institute Genomics Platform"/>
            <consortium name="The Broad Institute Genome Sequencing Center for Infectious Disease"/>
            <person name="Wu L."/>
            <person name="Ma J."/>
        </authorList>
    </citation>
    <scope>NUCLEOTIDE SEQUENCE [LARGE SCALE GENOMIC DNA]</scope>
    <source>
        <strain evidence="4 5">JCM 10671</strain>
    </source>
</reference>
<evidence type="ECO:0000313" key="5">
    <source>
        <dbReference type="Proteomes" id="UP001500957"/>
    </source>
</evidence>
<feature type="signal peptide" evidence="2">
    <location>
        <begin position="1"/>
        <end position="24"/>
    </location>
</feature>
<gene>
    <name evidence="4" type="ORF">GCM10009547_40890</name>
</gene>
<comment type="similarity">
    <text evidence="1">Belongs to the CapA family.</text>
</comment>
<dbReference type="PROSITE" id="PS51257">
    <property type="entry name" value="PROKAR_LIPOPROTEIN"/>
    <property type="match status" value="1"/>
</dbReference>
<evidence type="ECO:0000256" key="1">
    <source>
        <dbReference type="ARBA" id="ARBA00005662"/>
    </source>
</evidence>
<evidence type="ECO:0000259" key="3">
    <source>
        <dbReference type="SMART" id="SM00854"/>
    </source>
</evidence>
<dbReference type="PANTHER" id="PTHR33393">
    <property type="entry name" value="POLYGLUTAMINE SYNTHESIS ACCESSORY PROTEIN RV0574C-RELATED"/>
    <property type="match status" value="1"/>
</dbReference>
<dbReference type="Pfam" id="PF09587">
    <property type="entry name" value="PGA_cap"/>
    <property type="match status" value="1"/>
</dbReference>
<keyword evidence="2" id="KW-0732">Signal</keyword>
<accession>A0ABN1H8I5</accession>
<dbReference type="InterPro" id="IPR019079">
    <property type="entry name" value="Capsule_synth_CapA"/>
</dbReference>
<dbReference type="CDD" id="cd07381">
    <property type="entry name" value="MPP_CapA"/>
    <property type="match status" value="1"/>
</dbReference>
<comment type="caution">
    <text evidence="4">The sequence shown here is derived from an EMBL/GenBank/DDBJ whole genome shotgun (WGS) entry which is preliminary data.</text>
</comment>
<keyword evidence="5" id="KW-1185">Reference proteome</keyword>
<protein>
    <submittedName>
        <fullName evidence="4">CapA family protein</fullName>
    </submittedName>
</protein>
<name>A0ABN1H8I5_9ACTN</name>
<dbReference type="SUPFAM" id="SSF56300">
    <property type="entry name" value="Metallo-dependent phosphatases"/>
    <property type="match status" value="1"/>
</dbReference>
<dbReference type="InterPro" id="IPR052169">
    <property type="entry name" value="CW_Biosynth-Accessory"/>
</dbReference>
<dbReference type="EMBL" id="BAAAHE010000044">
    <property type="protein sequence ID" value="GAA0632839.1"/>
    <property type="molecule type" value="Genomic_DNA"/>
</dbReference>
<feature type="domain" description="Capsule synthesis protein CapA" evidence="3">
    <location>
        <begin position="58"/>
        <end position="303"/>
    </location>
</feature>
<dbReference type="Gene3D" id="3.60.21.10">
    <property type="match status" value="1"/>
</dbReference>
<dbReference type="RefSeq" id="WP_344608232.1">
    <property type="nucleotide sequence ID" value="NZ_BAAAHE010000044.1"/>
</dbReference>